<dbReference type="InterPro" id="IPR052367">
    <property type="entry name" value="Thiosulfate_ST/Rhodanese-like"/>
</dbReference>
<dbReference type="Gene3D" id="3.40.250.10">
    <property type="entry name" value="Rhodanese-like domain"/>
    <property type="match status" value="1"/>
</dbReference>
<dbReference type="InterPro" id="IPR036873">
    <property type="entry name" value="Rhodanese-like_dom_sf"/>
</dbReference>
<dbReference type="Pfam" id="PF00581">
    <property type="entry name" value="Rhodanese"/>
    <property type="match status" value="1"/>
</dbReference>
<sequence>MAIFMQNVYLPNLATQSLHQSWKEFTLPHSYSVQKEQSKLLPLGKREMAIACFSRSALPRVLRPQNFNFRHLSSDSSLVTALPFQLPTIYSDRRSIFRSIATGGNSDSSGVPRSVPVSVAYELLQAGHRYLDVRTPEEFGAGHPSGAINIPYMFKSGGGMTKNPEFLVEVSSNFGKDTEIIIGCRSGKRSMMAATELLSSGFTGVTDIAGGYSAWVQNGLP</sequence>
<dbReference type="AlphaFoldDB" id="A0A9Q0KBK3"/>
<name>A0A9Q0KBK3_9MAGN</name>
<organism evidence="2 3">
    <name type="scientific">Protea cynaroides</name>
    <dbReference type="NCBI Taxonomy" id="273540"/>
    <lineage>
        <taxon>Eukaryota</taxon>
        <taxon>Viridiplantae</taxon>
        <taxon>Streptophyta</taxon>
        <taxon>Embryophyta</taxon>
        <taxon>Tracheophyta</taxon>
        <taxon>Spermatophyta</taxon>
        <taxon>Magnoliopsida</taxon>
        <taxon>Proteales</taxon>
        <taxon>Proteaceae</taxon>
        <taxon>Protea</taxon>
    </lineage>
</organism>
<dbReference type="EMBL" id="JAMYWD010000007">
    <property type="protein sequence ID" value="KAJ4967466.1"/>
    <property type="molecule type" value="Genomic_DNA"/>
</dbReference>
<feature type="domain" description="Rhodanese" evidence="1">
    <location>
        <begin position="124"/>
        <end position="221"/>
    </location>
</feature>
<dbReference type="CDD" id="cd00158">
    <property type="entry name" value="RHOD"/>
    <property type="match status" value="1"/>
</dbReference>
<dbReference type="InterPro" id="IPR001763">
    <property type="entry name" value="Rhodanese-like_dom"/>
</dbReference>
<dbReference type="PANTHER" id="PTHR45431">
    <property type="entry name" value="RHODANESE-LIKE DOMAIN-CONTAINING PROTEIN 15, CHLOROPLASTIC"/>
    <property type="match status" value="1"/>
</dbReference>
<dbReference type="PANTHER" id="PTHR45431:SF3">
    <property type="entry name" value="RHODANESE-LIKE DOMAIN-CONTAINING PROTEIN 15, CHLOROPLASTIC"/>
    <property type="match status" value="1"/>
</dbReference>
<evidence type="ECO:0000313" key="3">
    <source>
        <dbReference type="Proteomes" id="UP001141806"/>
    </source>
</evidence>
<gene>
    <name evidence="2" type="ORF">NE237_019315</name>
</gene>
<dbReference type="SUPFAM" id="SSF52821">
    <property type="entry name" value="Rhodanese/Cell cycle control phosphatase"/>
    <property type="match status" value="1"/>
</dbReference>
<dbReference type="OrthoDB" id="566238at2759"/>
<evidence type="ECO:0000313" key="2">
    <source>
        <dbReference type="EMBL" id="KAJ4967466.1"/>
    </source>
</evidence>
<dbReference type="PROSITE" id="PS50206">
    <property type="entry name" value="RHODANESE_3"/>
    <property type="match status" value="1"/>
</dbReference>
<dbReference type="SMART" id="SM00450">
    <property type="entry name" value="RHOD"/>
    <property type="match status" value="1"/>
</dbReference>
<evidence type="ECO:0000259" key="1">
    <source>
        <dbReference type="PROSITE" id="PS50206"/>
    </source>
</evidence>
<protein>
    <recommendedName>
        <fullName evidence="1">Rhodanese domain-containing protein</fullName>
    </recommendedName>
</protein>
<proteinExistence type="predicted"/>
<reference evidence="2" key="1">
    <citation type="journal article" date="2023" name="Plant J.">
        <title>The genome of the king protea, Protea cynaroides.</title>
        <authorList>
            <person name="Chang J."/>
            <person name="Duong T.A."/>
            <person name="Schoeman C."/>
            <person name="Ma X."/>
            <person name="Roodt D."/>
            <person name="Barker N."/>
            <person name="Li Z."/>
            <person name="Van de Peer Y."/>
            <person name="Mizrachi E."/>
        </authorList>
    </citation>
    <scope>NUCLEOTIDE SEQUENCE</scope>
    <source>
        <tissue evidence="2">Young leaves</tissue>
    </source>
</reference>
<dbReference type="Proteomes" id="UP001141806">
    <property type="component" value="Unassembled WGS sequence"/>
</dbReference>
<keyword evidence="3" id="KW-1185">Reference proteome</keyword>
<comment type="caution">
    <text evidence="2">The sequence shown here is derived from an EMBL/GenBank/DDBJ whole genome shotgun (WGS) entry which is preliminary data.</text>
</comment>
<accession>A0A9Q0KBK3</accession>